<name>A0ABN7RZW9_OIKDI</name>
<dbReference type="InterPro" id="IPR013098">
    <property type="entry name" value="Ig_I-set"/>
</dbReference>
<evidence type="ECO:0000256" key="3">
    <source>
        <dbReference type="ARBA" id="ARBA00023157"/>
    </source>
</evidence>
<organism evidence="9 10">
    <name type="scientific">Oikopleura dioica</name>
    <name type="common">Tunicate</name>
    <dbReference type="NCBI Taxonomy" id="34765"/>
    <lineage>
        <taxon>Eukaryota</taxon>
        <taxon>Metazoa</taxon>
        <taxon>Chordata</taxon>
        <taxon>Tunicata</taxon>
        <taxon>Appendicularia</taxon>
        <taxon>Copelata</taxon>
        <taxon>Oikopleuridae</taxon>
        <taxon>Oikopleura</taxon>
    </lineage>
</organism>
<keyword evidence="2 7" id="KW-0472">Membrane</keyword>
<dbReference type="InterPro" id="IPR036179">
    <property type="entry name" value="Ig-like_dom_sf"/>
</dbReference>
<comment type="subcellular location">
    <subcellularLocation>
        <location evidence="1">Membrane</location>
        <topology evidence="1">Single-pass type I membrane protein</topology>
    </subcellularLocation>
</comment>
<dbReference type="InterPro" id="IPR003599">
    <property type="entry name" value="Ig_sub"/>
</dbReference>
<keyword evidence="10" id="KW-1185">Reference proteome</keyword>
<evidence type="ECO:0000256" key="7">
    <source>
        <dbReference type="SAM" id="Phobius"/>
    </source>
</evidence>
<keyword evidence="7" id="KW-0812">Transmembrane</keyword>
<dbReference type="PANTHER" id="PTHR11640:SF31">
    <property type="entry name" value="IRREGULAR CHIASM C-ROUGHEST PROTEIN-RELATED"/>
    <property type="match status" value="1"/>
</dbReference>
<dbReference type="InterPro" id="IPR007110">
    <property type="entry name" value="Ig-like_dom"/>
</dbReference>
<evidence type="ECO:0000256" key="1">
    <source>
        <dbReference type="ARBA" id="ARBA00004479"/>
    </source>
</evidence>
<evidence type="ECO:0000256" key="4">
    <source>
        <dbReference type="ARBA" id="ARBA00023180"/>
    </source>
</evidence>
<accession>A0ABN7RZW9</accession>
<sequence length="657" mass="70062">MKLLMAQAAAALAQIDSSSANTMVTVDVIGSEDYIEAGGNTTLTCSWNLPVDSEVFCDYEGVEDDYDSVEQCRQAWEASEELGHPEFNPDNFQLFWKLDINDNNHKSLLSWRVGQEPQMYKTRYAEGLIFNGDFDAQSASLVIPEVTIGHDGLEYSCEVHWGGTYGEQNVELTVYQNAQAVELATIEDVLEGRDQRIGNETIPAQESYDVAECVVRSVYPEPATVTFLLNGVEHAVDAADVTPNGDGTFDASATLTLAPEGQFDGAEVSCISVAAPTAVTVENDEESTFAVEVFYYTNEASIEVTGGATAISDEDYYVIEGNSYQVSCQANGNPAPLVQIRSLDGTVISEEDAIVAARNEKVQLTCEASNNSPANETFTAGLAISDVASVDVYYIDAPAAGTDDEAEYDKEYRKSCSASGNPAPKIQWTRAGSSTVISEKDLVLGKVTYNDEAEYTCTATNTAGSQSDSFELSVDGPCVVRTEEPVAGTSGEGEHASLSIMCVVAGPRENACKISWQGPVGLEETFAQSEQLPKENGSLLLFSNLVKLSEPTEFTCSASNSYGVRTAVAQVNADHEPACCQPSRNASLGTGAIVGIVIAIPAILIIVGAAVFFCRKQQQDKDDTCVEEGDDAADAEKQPLQASEPDGEGGDAGDDAV</sequence>
<feature type="transmembrane region" description="Helical" evidence="7">
    <location>
        <begin position="588"/>
        <end position="613"/>
    </location>
</feature>
<evidence type="ECO:0000313" key="9">
    <source>
        <dbReference type="EMBL" id="CAG5089642.1"/>
    </source>
</evidence>
<proteinExistence type="predicted"/>
<protein>
    <submittedName>
        <fullName evidence="9">Oidioi.mRNA.OKI2018_I69.PAR.g12288.t1.cds</fullName>
    </submittedName>
</protein>
<evidence type="ECO:0000256" key="2">
    <source>
        <dbReference type="ARBA" id="ARBA00023136"/>
    </source>
</evidence>
<dbReference type="Pfam" id="PF07654">
    <property type="entry name" value="C1-set"/>
    <property type="match status" value="1"/>
</dbReference>
<dbReference type="CDD" id="cd00098">
    <property type="entry name" value="IgC1"/>
    <property type="match status" value="1"/>
</dbReference>
<keyword evidence="3" id="KW-1015">Disulfide bond</keyword>
<feature type="domain" description="Ig-like" evidence="8">
    <location>
        <begin position="477"/>
        <end position="572"/>
    </location>
</feature>
<keyword evidence="7" id="KW-1133">Transmembrane helix</keyword>
<gene>
    <name evidence="9" type="ORF">OKIOD_LOCUS3846</name>
</gene>
<dbReference type="Gene3D" id="2.60.40.10">
    <property type="entry name" value="Immunoglobulins"/>
    <property type="match status" value="3"/>
</dbReference>
<dbReference type="SMART" id="SM00409">
    <property type="entry name" value="IG"/>
    <property type="match status" value="3"/>
</dbReference>
<keyword evidence="5" id="KW-0393">Immunoglobulin domain</keyword>
<dbReference type="Pfam" id="PF07679">
    <property type="entry name" value="I-set"/>
    <property type="match status" value="1"/>
</dbReference>
<dbReference type="EMBL" id="OU015568">
    <property type="protein sequence ID" value="CAG5089642.1"/>
    <property type="molecule type" value="Genomic_DNA"/>
</dbReference>
<dbReference type="PANTHER" id="PTHR11640">
    <property type="entry name" value="NEPHRIN"/>
    <property type="match status" value="1"/>
</dbReference>
<feature type="domain" description="Ig-like" evidence="8">
    <location>
        <begin position="415"/>
        <end position="473"/>
    </location>
</feature>
<feature type="region of interest" description="Disordered" evidence="6">
    <location>
        <begin position="623"/>
        <end position="657"/>
    </location>
</feature>
<dbReference type="InterPro" id="IPR003597">
    <property type="entry name" value="Ig_C1-set"/>
</dbReference>
<dbReference type="SUPFAM" id="SSF48726">
    <property type="entry name" value="Immunoglobulin"/>
    <property type="match status" value="2"/>
</dbReference>
<reference evidence="9 10" key="1">
    <citation type="submission" date="2021-04" db="EMBL/GenBank/DDBJ databases">
        <authorList>
            <person name="Bliznina A."/>
        </authorList>
    </citation>
    <scope>NUCLEOTIDE SEQUENCE [LARGE SCALE GENOMIC DNA]</scope>
</reference>
<feature type="compositionally biased region" description="Acidic residues" evidence="6">
    <location>
        <begin position="645"/>
        <end position="657"/>
    </location>
</feature>
<dbReference type="SMART" id="SM00408">
    <property type="entry name" value="IGc2"/>
    <property type="match status" value="1"/>
</dbReference>
<evidence type="ECO:0000313" key="10">
    <source>
        <dbReference type="Proteomes" id="UP001158576"/>
    </source>
</evidence>
<dbReference type="InterPro" id="IPR051275">
    <property type="entry name" value="Cell_adhesion_signaling"/>
</dbReference>
<evidence type="ECO:0000256" key="5">
    <source>
        <dbReference type="ARBA" id="ARBA00023319"/>
    </source>
</evidence>
<dbReference type="PROSITE" id="PS50835">
    <property type="entry name" value="IG_LIKE"/>
    <property type="match status" value="2"/>
</dbReference>
<keyword evidence="4" id="KW-0325">Glycoprotein</keyword>
<dbReference type="Proteomes" id="UP001158576">
    <property type="component" value="Chromosome PAR"/>
</dbReference>
<evidence type="ECO:0000259" key="8">
    <source>
        <dbReference type="PROSITE" id="PS50835"/>
    </source>
</evidence>
<evidence type="ECO:0000256" key="6">
    <source>
        <dbReference type="SAM" id="MobiDB-lite"/>
    </source>
</evidence>
<dbReference type="InterPro" id="IPR013783">
    <property type="entry name" value="Ig-like_fold"/>
</dbReference>
<dbReference type="InterPro" id="IPR003598">
    <property type="entry name" value="Ig_sub2"/>
</dbReference>